<sequence length="1165" mass="131965">MDSATENLENTDSVFVWDENSQLYFHSSSGFYHDPNAGWYYSSRDGLYYKFEDGNYVPLGSNNDDCGETHLCNKTTPENPEQIYDNNNEDCSFFLENKCEAYQQTGTSANEAANDSVNSMSSPTSENPPPPSEWLEDTLIELYLSGYNNAAVRDDDTAAVPVETDDGYNSKLAADAYRNSYEAEGEWIPDPMDENGIADKTTVDEGIADSNTYELEEGEWIPDPEDENDIAGRTTIDEGILLDEERWQAQYGQVTESEKDLVSEFQIVDLWDWEMVRGSIKDGKDKAARLVGRLVKQSAKTHPSIPSSGGKLRSAPICEVHLNLVRVKTGQVYKLRNPSARYMASLSTYDSANPTKDWDFPQLSSSRKVTRLSRSSESTASASGEIPIEKALFMSSQLSASKQIKCQYRDRAAARRILHGGYGKGPGQKNQVLGDDDTPSSPFSDCPQQAASEALEMSFGVGSYARKLLENMGWKEERLNEALAGIRNEILALLSRIEAKGKGILHHHQVIDECEEIPKENREKLIDGVFGEVLRSTQEVVVLPPFVVLAGRPRPGVWEYLRVDVHAIVVNELCAAEYLKFKEDLIDGRPTLNKSIGNGVEFLNRHLSSKLFHDRESMKPLLEFLKLHSYNGKTLMLNDKIRNLNSLQHVLKKVEEYLVTLTLGTPYSEFEVKLQEIGLERGWGDTAESVLEIIQLLLDLLEAPDPSTLKKFLGRIPMVFNVVILSPHGYFAQDNVLGYPDTEGQVVYILDQVRALETEMLNRIKKQGLDIKPRVLIDVALELTKELQGKPDLIIGNYSDGNIVASLLAHKLGVTQETFEDKYHFSCQFTADLFAMNHTDFIITSTFQEIAGSKDTIGQYESHIAFTLPGLYRVVHGIDVFDPKFNIVSPGADMSIYFPYTETKCRLTSFHPEIEKLLYNYVENEEHICVLKDRNKPIIFTMARLDRVKNITGLVEWYGKNARLRELVNLVVVAGDRRKESKDLEEKAEMKKMYGLIETYKLNGQFRWISSQMNRVRNGELYRMICDIKGAFVQPAFYEAFGLTVIEAMTCGLPTFATCKGGPAEIIVHGKYGYHIDPYNGNHAADLLVDFFEKSKADPSHWDKISQGGLKRIHENVYGFWKHVTDLDHRERKRYLDMFYALKYRKLVYIFSHYPFNGFTYLLMI</sequence>
<evidence type="ECO:0000259" key="9">
    <source>
        <dbReference type="Pfam" id="PF00862"/>
    </source>
</evidence>
<dbReference type="GO" id="GO:0005985">
    <property type="term" value="P:sucrose metabolic process"/>
    <property type="evidence" value="ECO:0007669"/>
    <property type="project" value="InterPro"/>
</dbReference>
<protein>
    <recommendedName>
        <fullName evidence="3">sucrose synthase</fullName>
        <ecNumber evidence="3">2.4.1.13</ecNumber>
    </recommendedName>
</protein>
<dbReference type="Pfam" id="PF17780">
    <property type="entry name" value="OCRE"/>
    <property type="match status" value="1"/>
</dbReference>
<accession>A0A1J7FPA9</accession>
<dbReference type="Proteomes" id="UP000188354">
    <property type="component" value="Unassembled WGS sequence"/>
</dbReference>
<dbReference type="Pfam" id="PF24861">
    <property type="entry name" value="SUS_N"/>
    <property type="match status" value="1"/>
</dbReference>
<organism evidence="13 14">
    <name type="scientific">Lupinus angustifolius</name>
    <name type="common">Narrow-leaved blue lupine</name>
    <dbReference type="NCBI Taxonomy" id="3871"/>
    <lineage>
        <taxon>Eukaryota</taxon>
        <taxon>Viridiplantae</taxon>
        <taxon>Streptophyta</taxon>
        <taxon>Embryophyta</taxon>
        <taxon>Tracheophyta</taxon>
        <taxon>Spermatophyta</taxon>
        <taxon>Magnoliopsida</taxon>
        <taxon>eudicotyledons</taxon>
        <taxon>Gunneridae</taxon>
        <taxon>Pentapetalae</taxon>
        <taxon>rosids</taxon>
        <taxon>fabids</taxon>
        <taxon>Fabales</taxon>
        <taxon>Fabaceae</taxon>
        <taxon>Papilionoideae</taxon>
        <taxon>50 kb inversion clade</taxon>
        <taxon>genistoids sensu lato</taxon>
        <taxon>core genistoids</taxon>
        <taxon>Genisteae</taxon>
        <taxon>Lupinus</taxon>
    </lineage>
</organism>
<feature type="domain" description="Sucrose synthase EPBD" evidence="12">
    <location>
        <begin position="598"/>
        <end position="685"/>
    </location>
</feature>
<feature type="domain" description="Sucrose synthase first GT-B" evidence="9">
    <location>
        <begin position="708"/>
        <end position="777"/>
    </location>
</feature>
<feature type="region of interest" description="Disordered" evidence="7">
    <location>
        <begin position="419"/>
        <end position="447"/>
    </location>
</feature>
<evidence type="ECO:0000313" key="13">
    <source>
        <dbReference type="EMBL" id="OIV89853.1"/>
    </source>
</evidence>
<dbReference type="GO" id="GO:0016157">
    <property type="term" value="F:sucrose synthase activity"/>
    <property type="evidence" value="ECO:0007669"/>
    <property type="project" value="UniProtKB-EC"/>
</dbReference>
<proteinExistence type="inferred from homology"/>
<dbReference type="FunFam" id="1.20.120.1230:FF:000001">
    <property type="entry name" value="Sucrose synthase"/>
    <property type="match status" value="1"/>
</dbReference>
<evidence type="ECO:0000313" key="14">
    <source>
        <dbReference type="Proteomes" id="UP000188354"/>
    </source>
</evidence>
<evidence type="ECO:0000256" key="6">
    <source>
        <dbReference type="ARBA" id="ARBA00049030"/>
    </source>
</evidence>
<comment type="catalytic activity">
    <reaction evidence="6">
        <text>an NDP-alpha-D-glucose + D-fructose = a ribonucleoside 5'-diphosphate + sucrose + H(+)</text>
        <dbReference type="Rhea" id="RHEA:16241"/>
        <dbReference type="ChEBI" id="CHEBI:15378"/>
        <dbReference type="ChEBI" id="CHEBI:17992"/>
        <dbReference type="ChEBI" id="CHEBI:37721"/>
        <dbReference type="ChEBI" id="CHEBI:57930"/>
        <dbReference type="ChEBI" id="CHEBI:76533"/>
        <dbReference type="EC" id="2.4.1.13"/>
    </reaction>
</comment>
<dbReference type="InterPro" id="IPR000368">
    <property type="entry name" value="Sucrose_synth_GT-B1"/>
</dbReference>
<dbReference type="Pfam" id="PF00534">
    <property type="entry name" value="Glycos_transf_1"/>
    <property type="match status" value="1"/>
</dbReference>
<evidence type="ECO:0000256" key="4">
    <source>
        <dbReference type="ARBA" id="ARBA00022676"/>
    </source>
</evidence>
<keyword evidence="14" id="KW-1185">Reference proteome</keyword>
<dbReference type="EMBL" id="KV862233">
    <property type="protein sequence ID" value="OIV89853.1"/>
    <property type="molecule type" value="Genomic_DNA"/>
</dbReference>
<dbReference type="Gene3D" id="1.20.120.1230">
    <property type="match status" value="1"/>
</dbReference>
<evidence type="ECO:0000256" key="2">
    <source>
        <dbReference type="ARBA" id="ARBA00005894"/>
    </source>
</evidence>
<evidence type="ECO:0000259" key="12">
    <source>
        <dbReference type="Pfam" id="PF24862"/>
    </source>
</evidence>
<reference evidence="13 14" key="1">
    <citation type="journal article" date="2017" name="Plant Biotechnol. J.">
        <title>A comprehensive draft genome sequence for lupin (Lupinus angustifolius), an emerging health food: insights into plant-microbe interactions and legume evolution.</title>
        <authorList>
            <person name="Hane J.K."/>
            <person name="Ming Y."/>
            <person name="Kamphuis L.G."/>
            <person name="Nelson M.N."/>
            <person name="Garg G."/>
            <person name="Atkins C.A."/>
            <person name="Bayer P.E."/>
            <person name="Bravo A."/>
            <person name="Bringans S."/>
            <person name="Cannon S."/>
            <person name="Edwards D."/>
            <person name="Foley R."/>
            <person name="Gao L.L."/>
            <person name="Harrison M.J."/>
            <person name="Huang W."/>
            <person name="Hurgobin B."/>
            <person name="Li S."/>
            <person name="Liu C.W."/>
            <person name="McGrath A."/>
            <person name="Morahan G."/>
            <person name="Murray J."/>
            <person name="Weller J."/>
            <person name="Jian J."/>
            <person name="Singh K.B."/>
        </authorList>
    </citation>
    <scope>NUCLEOTIDE SEQUENCE [LARGE SCALE GENOMIC DNA]</scope>
    <source>
        <strain evidence="14">cv. Tanjil</strain>
        <tissue evidence="13">Whole plant</tissue>
    </source>
</reference>
<feature type="domain" description="Sucrose synthase N-terminal" evidence="11">
    <location>
        <begin position="476"/>
        <end position="583"/>
    </location>
</feature>
<evidence type="ECO:0000259" key="8">
    <source>
        <dbReference type="Pfam" id="PF00534"/>
    </source>
</evidence>
<dbReference type="EC" id="2.4.1.13" evidence="3"/>
<comment type="function">
    <text evidence="1">Sucrose-cleaving enzyme that provides UDP-glucose and fructose for various metabolic pathways.</text>
</comment>
<dbReference type="Gramene" id="OIV89853">
    <property type="protein sequence ID" value="OIV89853"/>
    <property type="gene ID" value="TanjilG_27459"/>
</dbReference>
<dbReference type="InterPro" id="IPR041591">
    <property type="entry name" value="OCRE"/>
</dbReference>
<keyword evidence="4" id="KW-0328">Glycosyltransferase</keyword>
<evidence type="ECO:0000256" key="1">
    <source>
        <dbReference type="ARBA" id="ARBA00002595"/>
    </source>
</evidence>
<dbReference type="CDD" id="cd16074">
    <property type="entry name" value="OCRE"/>
    <property type="match status" value="1"/>
</dbReference>
<dbReference type="SUPFAM" id="SSF53756">
    <property type="entry name" value="UDP-Glycosyltransferase/glycogen phosphorylase"/>
    <property type="match status" value="1"/>
</dbReference>
<evidence type="ECO:0000256" key="5">
    <source>
        <dbReference type="ARBA" id="ARBA00022679"/>
    </source>
</evidence>
<feature type="region of interest" description="Disordered" evidence="7">
    <location>
        <begin position="106"/>
        <end position="133"/>
    </location>
</feature>
<dbReference type="InterPro" id="IPR001296">
    <property type="entry name" value="Glyco_trans_1"/>
</dbReference>
<dbReference type="InterPro" id="IPR012820">
    <property type="entry name" value="Sucrose_synthase_pln/cyn"/>
</dbReference>
<keyword evidence="5" id="KW-0808">Transferase</keyword>
<feature type="compositionally biased region" description="Polar residues" evidence="7">
    <location>
        <begin position="106"/>
        <end position="117"/>
    </location>
</feature>
<gene>
    <name evidence="13" type="ORF">TanjilG_27459</name>
</gene>
<evidence type="ECO:0000259" key="10">
    <source>
        <dbReference type="Pfam" id="PF17780"/>
    </source>
</evidence>
<feature type="domain" description="Sucrose synthase first GT-B" evidence="9">
    <location>
        <begin position="778"/>
        <end position="919"/>
    </location>
</feature>
<dbReference type="Pfam" id="PF00862">
    <property type="entry name" value="GT-B_Sucrose_synth"/>
    <property type="match status" value="2"/>
</dbReference>
<dbReference type="Pfam" id="PF24862">
    <property type="entry name" value="SUS_EPBD"/>
    <property type="match status" value="1"/>
</dbReference>
<evidence type="ECO:0000256" key="3">
    <source>
        <dbReference type="ARBA" id="ARBA00012540"/>
    </source>
</evidence>
<dbReference type="PANTHER" id="PTHR45839">
    <property type="match status" value="1"/>
</dbReference>
<dbReference type="AlphaFoldDB" id="A0A1J7FPA9"/>
<dbReference type="InterPro" id="IPR056736">
    <property type="entry name" value="SUS_EPBD"/>
</dbReference>
<evidence type="ECO:0000256" key="7">
    <source>
        <dbReference type="SAM" id="MobiDB-lite"/>
    </source>
</evidence>
<dbReference type="FunFam" id="3.40.50.2000:FF:000006">
    <property type="entry name" value="Sucrose synthase"/>
    <property type="match status" value="1"/>
</dbReference>
<comment type="similarity">
    <text evidence="2">Belongs to the glycosyltransferase 1 family. Plant sucrose synthase subfamily.</text>
</comment>
<dbReference type="InterPro" id="IPR056735">
    <property type="entry name" value="SUS_N"/>
</dbReference>
<feature type="domain" description="Glycosyl transferase family 1" evidence="8">
    <location>
        <begin position="931"/>
        <end position="1095"/>
    </location>
</feature>
<dbReference type="PANTHER" id="PTHR45839:SF7">
    <property type="entry name" value="SUCROSE SYNTHASE 1"/>
    <property type="match status" value="1"/>
</dbReference>
<dbReference type="STRING" id="3871.A0A1J7FPA9"/>
<name>A0A1J7FPA9_LUPAN</name>
<dbReference type="Gene3D" id="3.40.50.2000">
    <property type="entry name" value="Glycogen Phosphorylase B"/>
    <property type="match status" value="3"/>
</dbReference>
<evidence type="ECO:0000259" key="11">
    <source>
        <dbReference type="Pfam" id="PF24861"/>
    </source>
</evidence>
<feature type="domain" description="OCRE" evidence="10">
    <location>
        <begin position="13"/>
        <end position="52"/>
    </location>
</feature>